<evidence type="ECO:0000259" key="1">
    <source>
        <dbReference type="Pfam" id="PF06985"/>
    </source>
</evidence>
<dbReference type="PANTHER" id="PTHR33112:SF16">
    <property type="entry name" value="HETEROKARYON INCOMPATIBILITY DOMAIN-CONTAINING PROTEIN"/>
    <property type="match status" value="1"/>
</dbReference>
<comment type="caution">
    <text evidence="2">The sequence shown here is derived from an EMBL/GenBank/DDBJ whole genome shotgun (WGS) entry which is preliminary data.</text>
</comment>
<sequence length="695" mass="79952">MGLCDICRRIGFDNAVMPPFPREYRLPGLPDDDDDDDQLFYVELKDGYNPPIIFGYSHYQSLHDLKNSAYDDDDPCGLCLVIHQEFHERWKVMKNPLSHWRFFITCREHNQQGFQVWTDWHHGRMLRVGAFGYAAKNDDGSSFSRFYRGRMVSRYASFDACWDMAENWIDKCDEKHDNCPPGPADVELPTRLIYVGKDDNDLKIVETGTQSGSYVALSYSGGPQPDDGFSYRLTQANHDEYNDGIDIDSTDLKSAKTIMQAIEITRKLGKKYLWVDALCIEQSPRPDAPATDDFHREAPKMAQYYSNAYLTIAAAASANSSAGLYTDRKDYIPENHYTFTHHNNDKDFSGEMVVYPLPLDRENILALYVLLEAEPIVKRAWTLQERALSSRTLFYASDQMYWECNQSFTCENGAVRFKGRMNTVDENTRKIDVWEDGRKQDPRGLWNVQVESYSTREMSRPSDKLVAIGGLASKFAKIFKDRYLAGLWEKTIIADLWWKPTKPFMSWNDAKDWSPSSVEYRAPSWSWAAFNFEDGYDGGIAPTADNRAIDAEEVGVYKGNTVKVATASNSFGTVKSGELQLNIPVLRLRLNENRTHLSRREFAFTWEKRELHHKATLDFKFNSVDEVNKLEIQAAVLSRTTDDGTYLCILITPVTDSANYPDSYRRLGTMWIQESDLGRHGPDFEGLWWYLEHFV</sequence>
<evidence type="ECO:0000313" key="3">
    <source>
        <dbReference type="Proteomes" id="UP000521872"/>
    </source>
</evidence>
<gene>
    <name evidence="2" type="ORF">D9613_005710</name>
</gene>
<keyword evidence="3" id="KW-1185">Reference proteome</keyword>
<dbReference type="Pfam" id="PF06985">
    <property type="entry name" value="HET"/>
    <property type="match status" value="1"/>
</dbReference>
<dbReference type="Proteomes" id="UP000521872">
    <property type="component" value="Unassembled WGS sequence"/>
</dbReference>
<evidence type="ECO:0000313" key="2">
    <source>
        <dbReference type="EMBL" id="KAF4617457.1"/>
    </source>
</evidence>
<dbReference type="EMBL" id="JAACJL010000030">
    <property type="protein sequence ID" value="KAF4617457.1"/>
    <property type="molecule type" value="Genomic_DNA"/>
</dbReference>
<dbReference type="AlphaFoldDB" id="A0A8H4VPQ0"/>
<dbReference type="InterPro" id="IPR010730">
    <property type="entry name" value="HET"/>
</dbReference>
<dbReference type="PANTHER" id="PTHR33112">
    <property type="entry name" value="DOMAIN PROTEIN, PUTATIVE-RELATED"/>
    <property type="match status" value="1"/>
</dbReference>
<feature type="domain" description="Heterokaryon incompatibility" evidence="1">
    <location>
        <begin position="214"/>
        <end position="385"/>
    </location>
</feature>
<organism evidence="2 3">
    <name type="scientific">Agrocybe pediades</name>
    <dbReference type="NCBI Taxonomy" id="84607"/>
    <lineage>
        <taxon>Eukaryota</taxon>
        <taxon>Fungi</taxon>
        <taxon>Dikarya</taxon>
        <taxon>Basidiomycota</taxon>
        <taxon>Agaricomycotina</taxon>
        <taxon>Agaricomycetes</taxon>
        <taxon>Agaricomycetidae</taxon>
        <taxon>Agaricales</taxon>
        <taxon>Agaricineae</taxon>
        <taxon>Strophariaceae</taxon>
        <taxon>Agrocybe</taxon>
    </lineage>
</organism>
<accession>A0A8H4VPQ0</accession>
<name>A0A8H4VPQ0_9AGAR</name>
<protein>
    <recommendedName>
        <fullName evidence="1">Heterokaryon incompatibility domain-containing protein</fullName>
    </recommendedName>
</protein>
<proteinExistence type="predicted"/>
<reference evidence="2 3" key="1">
    <citation type="submission" date="2019-12" db="EMBL/GenBank/DDBJ databases">
        <authorList>
            <person name="Floudas D."/>
            <person name="Bentzer J."/>
            <person name="Ahren D."/>
            <person name="Johansson T."/>
            <person name="Persson P."/>
            <person name="Tunlid A."/>
        </authorList>
    </citation>
    <scope>NUCLEOTIDE SEQUENCE [LARGE SCALE GENOMIC DNA]</scope>
    <source>
        <strain evidence="2 3">CBS 102.39</strain>
    </source>
</reference>